<proteinExistence type="predicted"/>
<evidence type="ECO:0000313" key="2">
    <source>
        <dbReference type="EMBL" id="AOY83417.1"/>
    </source>
</evidence>
<name>A0A1D9G6Y1_MOOP1</name>
<sequence>MQNFLRAMVTNLGIVGEILVFLWERKLWWLIPMVTILLAFGLLLIFANASGIAPFIYSLF</sequence>
<keyword evidence="1" id="KW-0472">Membrane</keyword>
<protein>
    <submittedName>
        <fullName evidence="2">DUF5989 family protein</fullName>
    </submittedName>
</protein>
<dbReference type="Pfam" id="PF19451">
    <property type="entry name" value="DUF5989"/>
    <property type="match status" value="1"/>
</dbReference>
<keyword evidence="1" id="KW-0812">Transmembrane</keyword>
<keyword evidence="1" id="KW-1133">Transmembrane helix</keyword>
<evidence type="ECO:0000256" key="1">
    <source>
        <dbReference type="SAM" id="Phobius"/>
    </source>
</evidence>
<organism evidence="2 3">
    <name type="scientific">Moorena producens (strain JHB)</name>
    <dbReference type="NCBI Taxonomy" id="1454205"/>
    <lineage>
        <taxon>Bacteria</taxon>
        <taxon>Bacillati</taxon>
        <taxon>Cyanobacteriota</taxon>
        <taxon>Cyanophyceae</taxon>
        <taxon>Coleofasciculales</taxon>
        <taxon>Coleofasciculaceae</taxon>
        <taxon>Moorena</taxon>
    </lineage>
</organism>
<feature type="transmembrane region" description="Helical" evidence="1">
    <location>
        <begin position="7"/>
        <end position="23"/>
    </location>
</feature>
<dbReference type="AlphaFoldDB" id="A0A1D9G6Y1"/>
<reference evidence="3" key="1">
    <citation type="submission" date="2016-10" db="EMBL/GenBank/DDBJ databases">
        <title>Comparative genomics uncovers the prolific and rare metabolic potential of the cyanobacterial genus Moorea.</title>
        <authorList>
            <person name="Leao T."/>
            <person name="Castelao G."/>
            <person name="Korobeynikov A."/>
            <person name="Monroe E.A."/>
            <person name="Podell S."/>
            <person name="Glukhov E."/>
            <person name="Allen E."/>
            <person name="Gerwick W.H."/>
            <person name="Gerwick L."/>
        </authorList>
    </citation>
    <scope>NUCLEOTIDE SEQUENCE [LARGE SCALE GENOMIC DNA]</scope>
    <source>
        <strain evidence="3">JHB</strain>
    </source>
</reference>
<gene>
    <name evidence="2" type="ORF">BJP36_29385</name>
</gene>
<dbReference type="InterPro" id="IPR046031">
    <property type="entry name" value="DUF5989"/>
</dbReference>
<evidence type="ECO:0000313" key="3">
    <source>
        <dbReference type="Proteomes" id="UP000176944"/>
    </source>
</evidence>
<feature type="transmembrane region" description="Helical" evidence="1">
    <location>
        <begin position="29"/>
        <end position="57"/>
    </location>
</feature>
<accession>A0A1D9G6Y1</accession>
<dbReference type="EMBL" id="CP017708">
    <property type="protein sequence ID" value="AOY83417.1"/>
    <property type="molecule type" value="Genomic_DNA"/>
</dbReference>
<dbReference type="Proteomes" id="UP000176944">
    <property type="component" value="Chromosome"/>
</dbReference>